<keyword evidence="4" id="KW-1185">Reference proteome</keyword>
<reference evidence="3" key="1">
    <citation type="submission" date="2022-08" db="EMBL/GenBank/DDBJ databases">
        <authorList>
            <consortium name="DOE Joint Genome Institute"/>
            <person name="Min B."/>
            <person name="Riley R."/>
            <person name="Sierra-Patev S."/>
            <person name="Naranjo-Ortiz M."/>
            <person name="Looney B."/>
            <person name="Konkel Z."/>
            <person name="Slot J.C."/>
            <person name="Sakamoto Y."/>
            <person name="Steenwyk J.L."/>
            <person name="Rokas A."/>
            <person name="Carro J."/>
            <person name="Camarero S."/>
            <person name="Ferreira P."/>
            <person name="Molpeceres G."/>
            <person name="Ruiz-Duenas F.J."/>
            <person name="Serrano A."/>
            <person name="Henrissat B."/>
            <person name="Drula E."/>
            <person name="Hughes K.W."/>
            <person name="Mata J.L."/>
            <person name="Ishikawa N.K."/>
            <person name="Vargas-Isla R."/>
            <person name="Ushijima S."/>
            <person name="Smith C.A."/>
            <person name="Ahrendt S."/>
            <person name="Andreopoulos W."/>
            <person name="He G."/>
            <person name="Labutti K."/>
            <person name="Lipzen A."/>
            <person name="Ng V."/>
            <person name="Sandor L."/>
            <person name="Barry K."/>
            <person name="Martinez A.T."/>
            <person name="Xiao Y."/>
            <person name="Gibbons J.G."/>
            <person name="Terashima K."/>
            <person name="Hibbett D.S."/>
            <person name="Grigoriev I.V."/>
        </authorList>
    </citation>
    <scope>NUCLEOTIDE SEQUENCE</scope>
    <source>
        <strain evidence="3">TFB9207</strain>
    </source>
</reference>
<dbReference type="EMBL" id="MU806015">
    <property type="protein sequence ID" value="KAJ3842160.1"/>
    <property type="molecule type" value="Genomic_DNA"/>
</dbReference>
<evidence type="ECO:0000256" key="1">
    <source>
        <dbReference type="SAM" id="Phobius"/>
    </source>
</evidence>
<comment type="caution">
    <text evidence="3">The sequence shown here is derived from an EMBL/GenBank/DDBJ whole genome shotgun (WGS) entry which is preliminary data.</text>
</comment>
<evidence type="ECO:0008006" key="5">
    <source>
        <dbReference type="Google" id="ProtNLM"/>
    </source>
</evidence>
<proteinExistence type="predicted"/>
<dbReference type="AlphaFoldDB" id="A0AA38UI73"/>
<evidence type="ECO:0000313" key="4">
    <source>
        <dbReference type="Proteomes" id="UP001163846"/>
    </source>
</evidence>
<evidence type="ECO:0000313" key="3">
    <source>
        <dbReference type="EMBL" id="KAJ3842160.1"/>
    </source>
</evidence>
<name>A0AA38UI73_9AGAR</name>
<keyword evidence="1" id="KW-1133">Transmembrane helix</keyword>
<dbReference type="Proteomes" id="UP001163846">
    <property type="component" value="Unassembled WGS sequence"/>
</dbReference>
<dbReference type="PROSITE" id="PS51257">
    <property type="entry name" value="PROKAR_LIPOPROTEIN"/>
    <property type="match status" value="1"/>
</dbReference>
<protein>
    <recommendedName>
        <fullName evidence="5">Secreted protein</fullName>
    </recommendedName>
</protein>
<sequence>MHPRSTSMMMMMMMVMVMGCPCLLCLPCLLCRLPRLLCLPFPHSNRFTLYPQSLHLQNHHLLLLTSIIYSYISYLTIIERAVKAFLALCLDFAATLGTYLRACKDGFDFPVECPVTRVSCAMKGIPTRIGKAKFLPGHFGYGATDFTCANSLFLPVQWLLSRRSEVDHGLRVRMRVRVRGMVLRTRRRKRRS</sequence>
<feature type="transmembrane region" description="Helical" evidence="1">
    <location>
        <begin position="62"/>
        <end position="78"/>
    </location>
</feature>
<keyword evidence="1" id="KW-0472">Membrane</keyword>
<organism evidence="3 4">
    <name type="scientific">Lentinula raphanica</name>
    <dbReference type="NCBI Taxonomy" id="153919"/>
    <lineage>
        <taxon>Eukaryota</taxon>
        <taxon>Fungi</taxon>
        <taxon>Dikarya</taxon>
        <taxon>Basidiomycota</taxon>
        <taxon>Agaricomycotina</taxon>
        <taxon>Agaricomycetes</taxon>
        <taxon>Agaricomycetidae</taxon>
        <taxon>Agaricales</taxon>
        <taxon>Marasmiineae</taxon>
        <taxon>Omphalotaceae</taxon>
        <taxon>Lentinula</taxon>
    </lineage>
</organism>
<feature type="signal peptide" evidence="2">
    <location>
        <begin position="1"/>
        <end position="19"/>
    </location>
</feature>
<keyword evidence="2" id="KW-0732">Signal</keyword>
<keyword evidence="1" id="KW-0812">Transmembrane</keyword>
<gene>
    <name evidence="3" type="ORF">F5878DRAFT_418190</name>
</gene>
<accession>A0AA38UI73</accession>
<feature type="chain" id="PRO_5041353118" description="Secreted protein" evidence="2">
    <location>
        <begin position="20"/>
        <end position="192"/>
    </location>
</feature>
<evidence type="ECO:0000256" key="2">
    <source>
        <dbReference type="SAM" id="SignalP"/>
    </source>
</evidence>